<proteinExistence type="predicted"/>
<evidence type="ECO:0000313" key="1">
    <source>
        <dbReference type="EMBL" id="PWA90122.1"/>
    </source>
</evidence>
<evidence type="ECO:0000313" key="2">
    <source>
        <dbReference type="Proteomes" id="UP000245207"/>
    </source>
</evidence>
<gene>
    <name evidence="1" type="ORF">CTI12_AA102180</name>
</gene>
<accession>A0A2U1PWM2</accession>
<dbReference type="Proteomes" id="UP000245207">
    <property type="component" value="Unassembled WGS sequence"/>
</dbReference>
<sequence length="53" mass="6126">MLCLHLCFKFRFITRDELENAMKEDGLGGEVTIKDIVSEVDTDNSRMLEGIEY</sequence>
<dbReference type="OrthoDB" id="40902at2759"/>
<dbReference type="InterPro" id="IPR018247">
    <property type="entry name" value="EF_Hand_1_Ca_BS"/>
</dbReference>
<protein>
    <submittedName>
        <fullName evidence="1">Calcium-dependent protein kinase 2</fullName>
    </submittedName>
</protein>
<reference evidence="1 2" key="1">
    <citation type="journal article" date="2018" name="Mol. Plant">
        <title>The genome of Artemisia annua provides insight into the evolution of Asteraceae family and artemisinin biosynthesis.</title>
        <authorList>
            <person name="Shen Q."/>
            <person name="Zhang L."/>
            <person name="Liao Z."/>
            <person name="Wang S."/>
            <person name="Yan T."/>
            <person name="Shi P."/>
            <person name="Liu M."/>
            <person name="Fu X."/>
            <person name="Pan Q."/>
            <person name="Wang Y."/>
            <person name="Lv Z."/>
            <person name="Lu X."/>
            <person name="Zhang F."/>
            <person name="Jiang W."/>
            <person name="Ma Y."/>
            <person name="Chen M."/>
            <person name="Hao X."/>
            <person name="Li L."/>
            <person name="Tang Y."/>
            <person name="Lv G."/>
            <person name="Zhou Y."/>
            <person name="Sun X."/>
            <person name="Brodelius P.E."/>
            <person name="Rose J.K.C."/>
            <person name="Tang K."/>
        </authorList>
    </citation>
    <scope>NUCLEOTIDE SEQUENCE [LARGE SCALE GENOMIC DNA]</scope>
    <source>
        <strain evidence="2">cv. Huhao1</strain>
        <tissue evidence="1">Leaf</tissue>
    </source>
</reference>
<comment type="caution">
    <text evidence="1">The sequence shown here is derived from an EMBL/GenBank/DDBJ whole genome shotgun (WGS) entry which is preliminary data.</text>
</comment>
<keyword evidence="1" id="KW-0808">Transferase</keyword>
<dbReference type="EMBL" id="PKPP01000653">
    <property type="protein sequence ID" value="PWA90122.1"/>
    <property type="molecule type" value="Genomic_DNA"/>
</dbReference>
<dbReference type="PROSITE" id="PS00018">
    <property type="entry name" value="EF_HAND_1"/>
    <property type="match status" value="1"/>
</dbReference>
<organism evidence="1 2">
    <name type="scientific">Artemisia annua</name>
    <name type="common">Sweet wormwood</name>
    <dbReference type="NCBI Taxonomy" id="35608"/>
    <lineage>
        <taxon>Eukaryota</taxon>
        <taxon>Viridiplantae</taxon>
        <taxon>Streptophyta</taxon>
        <taxon>Embryophyta</taxon>
        <taxon>Tracheophyta</taxon>
        <taxon>Spermatophyta</taxon>
        <taxon>Magnoliopsida</taxon>
        <taxon>eudicotyledons</taxon>
        <taxon>Gunneridae</taxon>
        <taxon>Pentapetalae</taxon>
        <taxon>asterids</taxon>
        <taxon>campanulids</taxon>
        <taxon>Asterales</taxon>
        <taxon>Asteraceae</taxon>
        <taxon>Asteroideae</taxon>
        <taxon>Anthemideae</taxon>
        <taxon>Artemisiinae</taxon>
        <taxon>Artemisia</taxon>
    </lineage>
</organism>
<keyword evidence="2" id="KW-1185">Reference proteome</keyword>
<dbReference type="GO" id="GO:0016301">
    <property type="term" value="F:kinase activity"/>
    <property type="evidence" value="ECO:0007669"/>
    <property type="project" value="UniProtKB-KW"/>
</dbReference>
<name>A0A2U1PWM2_ARTAN</name>
<dbReference type="STRING" id="35608.A0A2U1PWM2"/>
<dbReference type="AlphaFoldDB" id="A0A2U1PWM2"/>
<keyword evidence="1" id="KW-0418">Kinase</keyword>